<sequence length="531" mass="59921">MQSMLMDLDFAVSAEGKEDDDPFLAPNLTVLSSPSGFLCFCGKQVLNSYFARHLANSCPVAKSKGVTRDDVKFKYDAKPKLMRAFICVPCGRLYLKRDSFSKHFKRNNSTKCRYERVNFERECMAYHTLHYIGPTPGASQLESGISGAGIYVDRVVQERAVDGLVQDKLPDDAILLCLGTNHATLKNELVDKMKSPSRLVEILLPLLVSTTGSKSPATFVQAGIERVRKGPDSPMAFISGADKWMRQYSARMVAMLPGSVRHEMLSFCVDTEYESIFTVRNMIEPVCSELKKIIHFTWKSFGLIHGFVDERAPLQVPKYLHMLSLQNGKNLIDGSPKLLQYTSFHFFESSESLKGAYAIGRTLATILYICRLGSLGEAFKCNENNYIRRQLALCKEVQQGRVIQTLSPLIRQVREYEKLRKNGRSGDYVSQNGDVVVSGSRYPKALWSQLIPKIRDRFQIVFCEILGANGNTLVSALLDPSVSLKTSFGSQWYHFEVGVQLNLTHFQFKRDYRVMEKIHCFVQLVAAMVTE</sequence>
<accession>A0AAD2FKE9</accession>
<comment type="caution">
    <text evidence="1">The sequence shown here is derived from an EMBL/GenBank/DDBJ whole genome shotgun (WGS) entry which is preliminary data.</text>
</comment>
<organism evidence="1 2">
    <name type="scientific">Cylindrotheca closterium</name>
    <dbReference type="NCBI Taxonomy" id="2856"/>
    <lineage>
        <taxon>Eukaryota</taxon>
        <taxon>Sar</taxon>
        <taxon>Stramenopiles</taxon>
        <taxon>Ochrophyta</taxon>
        <taxon>Bacillariophyta</taxon>
        <taxon>Bacillariophyceae</taxon>
        <taxon>Bacillariophycidae</taxon>
        <taxon>Bacillariales</taxon>
        <taxon>Bacillariaceae</taxon>
        <taxon>Cylindrotheca</taxon>
    </lineage>
</organism>
<keyword evidence="2" id="KW-1185">Reference proteome</keyword>
<reference evidence="1" key="1">
    <citation type="submission" date="2023-08" db="EMBL/GenBank/DDBJ databases">
        <authorList>
            <person name="Audoor S."/>
            <person name="Bilcke G."/>
        </authorList>
    </citation>
    <scope>NUCLEOTIDE SEQUENCE</scope>
</reference>
<gene>
    <name evidence="1" type="ORF">CYCCA115_LOCUS5660</name>
</gene>
<name>A0AAD2FKE9_9STRA</name>
<proteinExistence type="predicted"/>
<evidence type="ECO:0000313" key="2">
    <source>
        <dbReference type="Proteomes" id="UP001295423"/>
    </source>
</evidence>
<dbReference type="AlphaFoldDB" id="A0AAD2FKE9"/>
<protein>
    <submittedName>
        <fullName evidence="1">Uncharacterized protein</fullName>
    </submittedName>
</protein>
<evidence type="ECO:0000313" key="1">
    <source>
        <dbReference type="EMBL" id="CAJ1937445.1"/>
    </source>
</evidence>
<dbReference type="Proteomes" id="UP001295423">
    <property type="component" value="Unassembled WGS sequence"/>
</dbReference>
<dbReference type="EMBL" id="CAKOGP040000646">
    <property type="protein sequence ID" value="CAJ1937445.1"/>
    <property type="molecule type" value="Genomic_DNA"/>
</dbReference>